<dbReference type="EMBL" id="JARZFX010000011">
    <property type="protein sequence ID" value="MEC5425135.1"/>
    <property type="molecule type" value="Genomic_DNA"/>
</dbReference>
<reference evidence="1 2" key="1">
    <citation type="journal article" date="2024" name="Int. J. Syst. Evol. Microbiol.">
        <title>Virgibacillus tibetensis sp. nov., isolated from salt lake on the Tibetan Plateau of China.</title>
        <authorList>
            <person name="Phurbu D."/>
            <person name="Liu Z.-X."/>
            <person name="Wang R."/>
            <person name="Zheng Y.-Y."/>
            <person name="Liu H.-C."/>
            <person name="Zhou Y.-G."/>
            <person name="Yu Y.-J."/>
            <person name="Li A.-H."/>
        </authorList>
    </citation>
    <scope>NUCLEOTIDE SEQUENCE [LARGE SCALE GENOMIC DNA]</scope>
    <source>
        <strain evidence="1 2">C22-A2</strain>
    </source>
</reference>
<gene>
    <name evidence="1" type="ORF">QGM71_16740</name>
</gene>
<protein>
    <recommendedName>
        <fullName evidence="3">Lipoprotein</fullName>
    </recommendedName>
</protein>
<evidence type="ECO:0000313" key="1">
    <source>
        <dbReference type="EMBL" id="MEC5425135.1"/>
    </source>
</evidence>
<evidence type="ECO:0000313" key="2">
    <source>
        <dbReference type="Proteomes" id="UP001335737"/>
    </source>
</evidence>
<keyword evidence="2" id="KW-1185">Reference proteome</keyword>
<sequence>MVITACQNREPVIEKVDAIPEKPNSEPELVEQVKEEEVEEFIEFYLDDEQITINLQAVPILKEYLHTTKDRRKATEQMRFERIYNKEQSVYLLEFSCSNDKCSYLAFNQTKDNQAHLIADLAKSVDAVISPEATKILFIFERSNKSLPQPLTNIVVIDIDNWDIVPLVNETTNRDILNFNWPLATVEWKDDDSISVTKPALLEPDDEPHYEWQEDGELPMSTITLRAASN</sequence>
<evidence type="ECO:0008006" key="3">
    <source>
        <dbReference type="Google" id="ProtNLM"/>
    </source>
</evidence>
<dbReference type="Proteomes" id="UP001335737">
    <property type="component" value="Unassembled WGS sequence"/>
</dbReference>
<organism evidence="1 2">
    <name type="scientific">Virgibacillus tibetensis</name>
    <dbReference type="NCBI Taxonomy" id="3042313"/>
    <lineage>
        <taxon>Bacteria</taxon>
        <taxon>Bacillati</taxon>
        <taxon>Bacillota</taxon>
        <taxon>Bacilli</taxon>
        <taxon>Bacillales</taxon>
        <taxon>Bacillaceae</taxon>
        <taxon>Virgibacillus</taxon>
    </lineage>
</organism>
<comment type="caution">
    <text evidence="1">The sequence shown here is derived from an EMBL/GenBank/DDBJ whole genome shotgun (WGS) entry which is preliminary data.</text>
</comment>
<name>A0ABU6KJ20_9BACI</name>
<proteinExistence type="predicted"/>
<accession>A0ABU6KJ20</accession>